<dbReference type="FunFam" id="3.40.50.300:FF:000029">
    <property type="entry name" value="Elongation factor G"/>
    <property type="match status" value="1"/>
</dbReference>
<keyword evidence="9" id="KW-0496">Mitochondrion</keyword>
<evidence type="ECO:0000256" key="4">
    <source>
        <dbReference type="ARBA" id="ARBA00022741"/>
    </source>
</evidence>
<evidence type="ECO:0000256" key="6">
    <source>
        <dbReference type="ARBA" id="ARBA00022837"/>
    </source>
</evidence>
<dbReference type="CDD" id="cd02995">
    <property type="entry name" value="PDI_a_PDI_a'_C"/>
    <property type="match status" value="1"/>
</dbReference>
<dbReference type="Proteomes" id="UP001152797">
    <property type="component" value="Unassembled WGS sequence"/>
</dbReference>
<dbReference type="CDD" id="cd04088">
    <property type="entry name" value="EFG_mtEFG_II"/>
    <property type="match status" value="1"/>
</dbReference>
<feature type="binding site" evidence="9">
    <location>
        <begin position="800"/>
        <end position="807"/>
    </location>
    <ligand>
        <name>GTP</name>
        <dbReference type="ChEBI" id="CHEBI:37565"/>
    </ligand>
</feature>
<comment type="similarity">
    <text evidence="1">Belongs to the centrin family.</text>
</comment>
<dbReference type="SUPFAM" id="SSF47473">
    <property type="entry name" value="EF-hand"/>
    <property type="match status" value="1"/>
</dbReference>
<evidence type="ECO:0000256" key="10">
    <source>
        <dbReference type="SAM" id="MobiDB-lite"/>
    </source>
</evidence>
<evidence type="ECO:0000259" key="14">
    <source>
        <dbReference type="PROSITE" id="PS51722"/>
    </source>
</evidence>
<dbReference type="HAMAP" id="MF_00054_B">
    <property type="entry name" value="EF_G_EF_2_B"/>
    <property type="match status" value="1"/>
</dbReference>
<dbReference type="Pfam" id="PF03764">
    <property type="entry name" value="EFG_IV"/>
    <property type="match status" value="1"/>
</dbReference>
<dbReference type="PROSITE" id="PS51722">
    <property type="entry name" value="G_TR_2"/>
    <property type="match status" value="1"/>
</dbReference>
<dbReference type="Gene3D" id="3.40.50.410">
    <property type="entry name" value="von Willebrand factor, type A domain"/>
    <property type="match status" value="1"/>
</dbReference>
<dbReference type="InterPro" id="IPR047872">
    <property type="entry name" value="EFG_IV"/>
</dbReference>
<evidence type="ECO:0000313" key="16">
    <source>
        <dbReference type="EMBL" id="CAL4775488.1"/>
    </source>
</evidence>
<feature type="domain" description="EF-hand" evidence="11">
    <location>
        <begin position="155"/>
        <end position="190"/>
    </location>
</feature>
<comment type="similarity">
    <text evidence="2">Belongs to the TRAFAC class translation factor GTPase superfamily. Classic translation factor GTPase family. EF-G/EF-2 subfamily.</text>
</comment>
<dbReference type="Gene3D" id="1.10.238.10">
    <property type="entry name" value="EF-hand"/>
    <property type="match status" value="2"/>
</dbReference>
<keyword evidence="17" id="KW-1185">Reference proteome</keyword>
<dbReference type="FunFam" id="1.10.238.10:FF:000178">
    <property type="entry name" value="Calmodulin-2 A"/>
    <property type="match status" value="1"/>
</dbReference>
<dbReference type="Pfam" id="PF00009">
    <property type="entry name" value="GTP_EFTU"/>
    <property type="match status" value="1"/>
</dbReference>
<keyword evidence="5 9" id="KW-0251">Elongation factor</keyword>
<dbReference type="CDD" id="cd03713">
    <property type="entry name" value="EFG_mtEFG_C"/>
    <property type="match status" value="1"/>
</dbReference>
<dbReference type="InterPro" id="IPR014721">
    <property type="entry name" value="Ribsml_uS5_D2-typ_fold_subgr"/>
</dbReference>
<dbReference type="InterPro" id="IPR009000">
    <property type="entry name" value="Transl_B-barrel_sf"/>
</dbReference>
<evidence type="ECO:0000259" key="11">
    <source>
        <dbReference type="PROSITE" id="PS50222"/>
    </source>
</evidence>
<evidence type="ECO:0000256" key="9">
    <source>
        <dbReference type="HAMAP-Rule" id="MF_03061"/>
    </source>
</evidence>
<dbReference type="InterPro" id="IPR002035">
    <property type="entry name" value="VWF_A"/>
</dbReference>
<evidence type="ECO:0000313" key="15">
    <source>
        <dbReference type="EMBL" id="CAI3988176.1"/>
    </source>
</evidence>
<dbReference type="InterPro" id="IPR035647">
    <property type="entry name" value="EFG_III/V"/>
</dbReference>
<keyword evidence="6" id="KW-0106">Calcium</keyword>
<dbReference type="PROSITE" id="PS50234">
    <property type="entry name" value="VWFA"/>
    <property type="match status" value="1"/>
</dbReference>
<dbReference type="CDD" id="cd00377">
    <property type="entry name" value="ICL_PEPM"/>
    <property type="match status" value="1"/>
</dbReference>
<dbReference type="InterPro" id="IPR040442">
    <property type="entry name" value="Pyrv_kinase-like_dom_sf"/>
</dbReference>
<dbReference type="SUPFAM" id="SSF53300">
    <property type="entry name" value="vWA-like"/>
    <property type="match status" value="1"/>
</dbReference>
<keyword evidence="4 9" id="KW-0547">Nucleotide-binding</keyword>
<dbReference type="EMBL" id="CAMXCT030001238">
    <property type="protein sequence ID" value="CAL4775488.1"/>
    <property type="molecule type" value="Genomic_DNA"/>
</dbReference>
<dbReference type="InterPro" id="IPR005225">
    <property type="entry name" value="Small_GTP-bd"/>
</dbReference>
<feature type="domain" description="Thioredoxin" evidence="13">
    <location>
        <begin position="1982"/>
        <end position="2107"/>
    </location>
</feature>
<dbReference type="InterPro" id="IPR000795">
    <property type="entry name" value="T_Tr_GTP-bd_dom"/>
</dbReference>
<dbReference type="Gene3D" id="3.30.230.10">
    <property type="match status" value="1"/>
</dbReference>
<keyword evidence="3" id="KW-0677">Repeat</keyword>
<dbReference type="Gene3D" id="3.30.70.870">
    <property type="entry name" value="Elongation Factor G (Translational Gtpase), domain 3"/>
    <property type="match status" value="1"/>
</dbReference>
<dbReference type="GO" id="GO:0032790">
    <property type="term" value="P:ribosome disassembly"/>
    <property type="evidence" value="ECO:0007669"/>
    <property type="project" value="TreeGrafter"/>
</dbReference>
<dbReference type="InterPro" id="IPR031157">
    <property type="entry name" value="G_TR_CS"/>
</dbReference>
<dbReference type="InterPro" id="IPR013766">
    <property type="entry name" value="Thioredoxin_domain"/>
</dbReference>
<dbReference type="CDD" id="cd00198">
    <property type="entry name" value="vWFA"/>
    <property type="match status" value="1"/>
</dbReference>
<dbReference type="GO" id="GO:0070125">
    <property type="term" value="P:mitochondrial translational elongation"/>
    <property type="evidence" value="ECO:0007669"/>
    <property type="project" value="UniProtKB-UniRule"/>
</dbReference>
<evidence type="ECO:0000313" key="17">
    <source>
        <dbReference type="Proteomes" id="UP001152797"/>
    </source>
</evidence>
<dbReference type="Pfam" id="PF00679">
    <property type="entry name" value="EFG_C"/>
    <property type="match status" value="1"/>
</dbReference>
<keyword evidence="7 9" id="KW-0648">Protein biosynthesis</keyword>
<keyword evidence="8 9" id="KW-0342">GTP-binding</keyword>
<dbReference type="InterPro" id="IPR041095">
    <property type="entry name" value="EFG_II"/>
</dbReference>
<dbReference type="Pfam" id="PF14492">
    <property type="entry name" value="EFG_III"/>
    <property type="match status" value="1"/>
</dbReference>
<comment type="pathway">
    <text evidence="9">Protein biosynthesis; polypeptide chain elongation.</text>
</comment>
<dbReference type="OrthoDB" id="198619at2759"/>
<dbReference type="Pfam" id="PF13519">
    <property type="entry name" value="VWA_2"/>
    <property type="match status" value="1"/>
</dbReference>
<name>A0A9P1FU31_9DINO</name>
<feature type="domain" description="EF-hand" evidence="11">
    <location>
        <begin position="119"/>
        <end position="154"/>
    </location>
</feature>
<feature type="region of interest" description="Disordered" evidence="10">
    <location>
        <begin position="2333"/>
        <end position="2353"/>
    </location>
</feature>
<dbReference type="SMART" id="SM00889">
    <property type="entry name" value="EFG_IV"/>
    <property type="match status" value="1"/>
</dbReference>
<evidence type="ECO:0000259" key="13">
    <source>
        <dbReference type="PROSITE" id="PS51352"/>
    </source>
</evidence>
<dbReference type="InterPro" id="IPR020568">
    <property type="entry name" value="Ribosomal_Su5_D2-typ_SF"/>
</dbReference>
<reference evidence="16 17" key="2">
    <citation type="submission" date="2024-05" db="EMBL/GenBank/DDBJ databases">
        <authorList>
            <person name="Chen Y."/>
            <person name="Shah S."/>
            <person name="Dougan E. K."/>
            <person name="Thang M."/>
            <person name="Chan C."/>
        </authorList>
    </citation>
    <scope>NUCLEOTIDE SEQUENCE [LARGE SCALE GENOMIC DNA]</scope>
</reference>
<dbReference type="Gene3D" id="3.30.70.240">
    <property type="match status" value="1"/>
</dbReference>
<dbReference type="PROSITE" id="PS00301">
    <property type="entry name" value="G_TR_1"/>
    <property type="match status" value="1"/>
</dbReference>
<dbReference type="GO" id="GO:0003746">
    <property type="term" value="F:translation elongation factor activity"/>
    <property type="evidence" value="ECO:0007669"/>
    <property type="project" value="UniProtKB-UniRule"/>
</dbReference>
<dbReference type="GO" id="GO:0003924">
    <property type="term" value="F:GTPase activity"/>
    <property type="evidence" value="ECO:0007669"/>
    <property type="project" value="UniProtKB-UniRule"/>
</dbReference>
<evidence type="ECO:0000259" key="12">
    <source>
        <dbReference type="PROSITE" id="PS50234"/>
    </source>
</evidence>
<dbReference type="PANTHER" id="PTHR43261">
    <property type="entry name" value="TRANSLATION ELONGATION FACTOR G-RELATED"/>
    <property type="match status" value="1"/>
</dbReference>
<sequence>MSFSKSKRLPSLQSCAETAMGTVPRAISVLVAAHVAPADQGAGLGMVGWFGPNSEETSDRATAGGIFMAEYFTEEQVSEHFGQHGLWYKAAFDDYDLDGGGSISTSELGTAMRCLGQCPADDELVQWINEVDQDGNGELDFQEFLNLMAKLVGRDPYEELNDALKVFDRQGDGYILVKELKHVLTRMGDVLTAEEVDEWLVAAEITPEGAIHIERFLEQYFGFLKKNCSAQVASCTHWRPGSKKYTVEFPDALVVVQPLQSESDTSGAVRVTSRQPQRQELTQPQAFHVWNRLEEKSFVQWEDRWCTRVAETEAAGPSCSLPIALVEVLQGIWRDALARGRRFVCIIETCHDCEDHRRTTKHKPEKYRAYAAQVTDLIAKEFSFMAVEQMHLSRHYWAKRVVRRLGAFEVYILAPDGPLNDKACVISLAHSKLTSLNWPNLGLLKTRLVSALPGIVRRILLLRSQNWNVTEGQMVMQEAKAWGLSQWDALDGLADQVSSANRVLEQGQSALERNDKEALREAISDCQELQLVDDLIGGWMDELKQKNMALFSIKLHAKRFQRNAAFAAASRQLVGAQQRPLRKAKLEAAILKAQKAEVPEEEILPAAHLQSRVEDAIYRITSAMEQQTLLEMACGIDEAQELGVQDEALSKAQSLLTSFGQRAQRASEQRDLDMNAHMQTKWKPVSLAPRTPSYVSAASTMAAFVAPSLKGFSVTPATTSAPQPALQGPCPSSSFPTTAAATASIAGALVARSVGRQRRRLPKGRPSVTRQASTLDQLKEVTGKDGGIPLDKYRNIGIMAHIDAGKTTTTERILYYTGREKKIGEVHEGQATMDWMEQEQERGITITNAATTAFWNNHRINIVDTPGHVDFTLEVERSLRVLDGAVAVFDGVAGVEPQSETVWRQADKYKVPRMCFVNKMDREGADFFKDVQMMVDQLGTNPVPIQLPIGKAAGFKGVYDLVEMRSIIWTGEELGANFEYKDEIPEGMEELVEKYRENLIEKAAEQDEEVLEAYLETGEAPDTETLKKCIRKGTLSFSFVPVLCGTAFKNKGVQPLLDAVCDYLPSPLDLPPTKGKNPKNEEEELVRETSPDEKLSGLAFKVAADPYIGTLTFYRIYSGKVKAGDMVWNPRSKSKERMGRMVLMHSNKREEIKEAQCGDIIAIVGLKDTTTGDTLCAVDAPVVLEKMDFPEPVIKVSCEPTSQKDADKLGEALNKLAAEDPSFRYSRDEESNQTVIEGMGELHLEIIIDRLKREFKVEAEVGKPQVAYRETITEPVELWYTHKKQTGGSGQYAKLCMVYEPNPGEGFEFENSVVGGAVPKEYVPAVVKGTEGELLNGIRMGFPVVDVKRSLKDGGFHPVDSSAIAFEIAARAAFKEGAGKAKPIVMEPIMKVEVITPEEYMGNIIGDLNSRRGIVNELGTRSNLHVVNASVPLAEMFSYIAELRNLSKGRANYSMEFEKYEPVPENVAAPRDVQGAWKIDDVGTGEGSATASGPEYQAVLQAEKVRGSLTKQVEEAERRFEAKRWDALKSAMERLQDAHIQEDIWDRWASAIRTEKHWSILHAVSGAALQLKRRLHTRRLEAVLQAEKVSLTQLDEAADAAEAGQVDKDLVAKARAEASTARQRWKDAKEAMDKKLVDRADVMVWKLKKGRVCVDELVNRQGLLWDLVDAIQDAEASKDWQAMRDAVAGWTEERPGIEHEAFKAPESATQLFRAAQKRQDELRLRELRQDVNDILNSRRDAASGRAVPSAKIVNSLQGAAQKPLMAGYRIWAWLALLQLAAARVGMTSSALTTGTFDGFIRGADKALVDFYDRNIDGWAEQKGELERALREVRDYGSRVAFATVDAVAEKDLAKRYVPSGNYPQLMWFTHGEPTQYHRSLRTAKAMTDFVLALDRDPMLEVKSQEEAASSFNRAVYGTVKRGSPGYKALEVVAAKHMDTVAVTFRESAENQVLYLDEGKGEPVAYNGQLDAGSLDQWLKELLTKSEPIPEGHPVYIDGSLVVVGKTFEEVVSNKDQDVFMLVYAPWCGFSRKVLPVWKSFAQAVSQVKHLVVAKMDGDQNSSPLQEEFSWTSYPHIFFVKAGTKKPIVFHGNRTVSHFVQFAEEHGSKRLELDPSLKDPMSSLSATEAKAELQRCAKLVREMLRLGWEMTPARNARLLLALGKVKAEGGREVSLARFNAALLQMLEGSPQVVLVLDTSGVKDMFEEELRAAALRLAEGIRRNTSGSACAVVTYSPVEVLSDLSSDFTQLRTLLAGLRCRAGKPQSAKALREAKQLLKLEKSEPQAPDRQQVILHLTAAPENTKDSQKALKVLDALQVSVLGLGIGSVKAGSCETETSGPAPARARRRVPRERGSAQKERLVIPEVRQRNCGRLMISNRHIFPVVVKVWSLTGHFPSIFWDDDPQVMYFCIFLQIPRKIIVMPCCYDGLTAKLIEREGFQLTFMTGFGVSAVHGFADCQLVSYQEMLESAFRICGSLQEICCIGDGDTGYGNAVNVKRTVRGYAQAGMAGIMIEDQVAPKRCGHTKGTSVVSRAEAVARVKAACDARDEGQEICIMARTDARATLGLDEAIDRCLAFVEAGADITFLEAPRSEEEMKRYCQEVPGYKMVNMLPSGKTPFLSHQLLHDLGFAIAAYPLTLLSAGLKAQEAALQSLKQKGQVEAGMELNFDKLKDIVGFNKYYSEEERYRTS</sequence>
<feature type="domain" description="VWFA" evidence="12">
    <location>
        <begin position="2190"/>
        <end position="2326"/>
    </location>
</feature>
<dbReference type="FunFam" id="2.40.30.10:FF:000006">
    <property type="entry name" value="Elongation factor G"/>
    <property type="match status" value="1"/>
</dbReference>
<evidence type="ECO:0000256" key="3">
    <source>
        <dbReference type="ARBA" id="ARBA00022737"/>
    </source>
</evidence>
<dbReference type="SMART" id="SM00838">
    <property type="entry name" value="EFG_C"/>
    <property type="match status" value="1"/>
</dbReference>
<feature type="region of interest" description="Disordered" evidence="10">
    <location>
        <begin position="1070"/>
        <end position="1090"/>
    </location>
</feature>
<dbReference type="InterPro" id="IPR036249">
    <property type="entry name" value="Thioredoxin-like_sf"/>
</dbReference>
<dbReference type="CDD" id="cd01886">
    <property type="entry name" value="EF-G"/>
    <property type="match status" value="1"/>
</dbReference>
<comment type="function">
    <text evidence="9">Mitochondrial GTPase that catalyzes the GTP-dependent ribosomal translocation step during translation elongation. During this step, the ribosome changes from the pre-translocational (PRE) to the post-translocational (POST) state as the newly formed A-site-bound peptidyl-tRNA and P-site-bound deacylated tRNA move to the P and E sites, respectively. Catalyzes the coordinated movement of the two tRNA molecules, the mRNA and conformational changes in the ribosome.</text>
</comment>
<dbReference type="PROSITE" id="PS00018">
    <property type="entry name" value="EF_HAND_1"/>
    <property type="match status" value="2"/>
</dbReference>
<dbReference type="Pfam" id="PF03144">
    <property type="entry name" value="GTP_EFTU_D2"/>
    <property type="match status" value="1"/>
</dbReference>
<dbReference type="EMBL" id="CAMXCT010001238">
    <property type="protein sequence ID" value="CAI3988176.1"/>
    <property type="molecule type" value="Genomic_DNA"/>
</dbReference>
<dbReference type="InterPro" id="IPR005517">
    <property type="entry name" value="Transl_elong_EFG/EF2_IV"/>
</dbReference>
<dbReference type="PANTHER" id="PTHR43261:SF1">
    <property type="entry name" value="RIBOSOME-RELEASING FACTOR 2, MITOCHONDRIAL"/>
    <property type="match status" value="1"/>
</dbReference>
<dbReference type="SUPFAM" id="SSF54211">
    <property type="entry name" value="Ribosomal protein S5 domain 2-like"/>
    <property type="match status" value="1"/>
</dbReference>
<evidence type="ECO:0000256" key="7">
    <source>
        <dbReference type="ARBA" id="ARBA00022917"/>
    </source>
</evidence>
<dbReference type="InterPro" id="IPR004540">
    <property type="entry name" value="Transl_elong_EFG/EF2"/>
</dbReference>
<dbReference type="SUPFAM" id="SSF52833">
    <property type="entry name" value="Thioredoxin-like"/>
    <property type="match status" value="2"/>
</dbReference>
<reference evidence="15" key="1">
    <citation type="submission" date="2022-10" db="EMBL/GenBank/DDBJ databases">
        <authorList>
            <person name="Chen Y."/>
            <person name="Dougan E. K."/>
            <person name="Chan C."/>
            <person name="Rhodes N."/>
            <person name="Thang M."/>
        </authorList>
    </citation>
    <scope>NUCLEOTIDE SEQUENCE</scope>
</reference>
<dbReference type="FunFam" id="3.30.70.870:FF:000001">
    <property type="entry name" value="Elongation factor G"/>
    <property type="match status" value="1"/>
</dbReference>
<dbReference type="InterPro" id="IPR002048">
    <property type="entry name" value="EF_hand_dom"/>
</dbReference>
<dbReference type="Gene3D" id="3.20.20.60">
    <property type="entry name" value="Phosphoenolpyruvate-binding domains"/>
    <property type="match status" value="1"/>
</dbReference>
<comment type="subcellular location">
    <subcellularLocation>
        <location evidence="9">Mitochondrion</location>
    </subcellularLocation>
</comment>
<dbReference type="Gene3D" id="3.40.50.300">
    <property type="entry name" value="P-loop containing nucleotide triphosphate hydrolases"/>
    <property type="match status" value="1"/>
</dbReference>
<dbReference type="InterPro" id="IPR009022">
    <property type="entry name" value="EFG_III"/>
</dbReference>
<feature type="domain" description="Tr-type G" evidence="14">
    <location>
        <begin position="791"/>
        <end position="1068"/>
    </location>
</feature>
<dbReference type="Gene3D" id="2.40.30.10">
    <property type="entry name" value="Translation factors"/>
    <property type="match status" value="1"/>
</dbReference>
<feature type="binding site" evidence="9">
    <location>
        <begin position="864"/>
        <end position="868"/>
    </location>
    <ligand>
        <name>GTP</name>
        <dbReference type="ChEBI" id="CHEBI:37565"/>
    </ligand>
</feature>
<dbReference type="GO" id="GO:0005509">
    <property type="term" value="F:calcium ion binding"/>
    <property type="evidence" value="ECO:0007669"/>
    <property type="project" value="InterPro"/>
</dbReference>
<dbReference type="NCBIfam" id="TIGR00484">
    <property type="entry name" value="EF-G"/>
    <property type="match status" value="1"/>
</dbReference>
<dbReference type="Pfam" id="PF13714">
    <property type="entry name" value="PEP_mutase"/>
    <property type="match status" value="1"/>
</dbReference>
<dbReference type="Pfam" id="PF13499">
    <property type="entry name" value="EF-hand_7"/>
    <property type="match status" value="1"/>
</dbReference>
<dbReference type="FunFam" id="3.30.70.240:FF:000001">
    <property type="entry name" value="Elongation factor G"/>
    <property type="match status" value="1"/>
</dbReference>
<dbReference type="InterPro" id="IPR015813">
    <property type="entry name" value="Pyrv/PenolPyrv_kinase-like_dom"/>
</dbReference>
<organism evidence="15">
    <name type="scientific">Cladocopium goreaui</name>
    <dbReference type="NCBI Taxonomy" id="2562237"/>
    <lineage>
        <taxon>Eukaryota</taxon>
        <taxon>Sar</taxon>
        <taxon>Alveolata</taxon>
        <taxon>Dinophyceae</taxon>
        <taxon>Suessiales</taxon>
        <taxon>Symbiodiniaceae</taxon>
        <taxon>Cladocopium</taxon>
    </lineage>
</organism>
<comment type="similarity">
    <text evidence="9">Belongs to the GTP-binding elongation factor family. EF-G/EF-2 subfamily.</text>
</comment>
<dbReference type="GO" id="GO:0005739">
    <property type="term" value="C:mitochondrion"/>
    <property type="evidence" value="ECO:0007669"/>
    <property type="project" value="UniProtKB-SubCell"/>
</dbReference>
<dbReference type="InterPro" id="IPR027417">
    <property type="entry name" value="P-loop_NTPase"/>
</dbReference>
<accession>A0A9P1FU31</accession>
<dbReference type="GO" id="GO:0005525">
    <property type="term" value="F:GTP binding"/>
    <property type="evidence" value="ECO:0007669"/>
    <property type="project" value="UniProtKB-UniRule"/>
</dbReference>
<dbReference type="PRINTS" id="PR00315">
    <property type="entry name" value="ELONGATNFCT"/>
</dbReference>
<dbReference type="SUPFAM" id="SSF50447">
    <property type="entry name" value="Translation proteins"/>
    <property type="match status" value="1"/>
</dbReference>
<dbReference type="InterPro" id="IPR018247">
    <property type="entry name" value="EF_Hand_1_Ca_BS"/>
</dbReference>
<gene>
    <name evidence="15" type="ORF">C1SCF055_LOCUS15391</name>
</gene>
<feature type="binding site" evidence="9">
    <location>
        <begin position="918"/>
        <end position="921"/>
    </location>
    <ligand>
        <name>GTP</name>
        <dbReference type="ChEBI" id="CHEBI:37565"/>
    </ligand>
</feature>
<dbReference type="InterPro" id="IPR035649">
    <property type="entry name" value="EFG_V"/>
</dbReference>
<dbReference type="CDD" id="cd01434">
    <property type="entry name" value="EFG_mtEFG1_IV"/>
    <property type="match status" value="1"/>
</dbReference>
<dbReference type="InterPro" id="IPR004161">
    <property type="entry name" value="EFTu-like_2"/>
</dbReference>
<dbReference type="EMBL" id="CAMXCT020001238">
    <property type="protein sequence ID" value="CAL1141551.1"/>
    <property type="molecule type" value="Genomic_DNA"/>
</dbReference>
<evidence type="ECO:0000256" key="8">
    <source>
        <dbReference type="ARBA" id="ARBA00023134"/>
    </source>
</evidence>
<dbReference type="CDD" id="cd02961">
    <property type="entry name" value="PDI_a_family"/>
    <property type="match status" value="1"/>
</dbReference>
<dbReference type="SUPFAM" id="SSF54980">
    <property type="entry name" value="EF-G C-terminal domain-like"/>
    <property type="match status" value="2"/>
</dbReference>
<dbReference type="CDD" id="cd16262">
    <property type="entry name" value="EFG_III"/>
    <property type="match status" value="1"/>
</dbReference>
<dbReference type="PROSITE" id="PS51352">
    <property type="entry name" value="THIOREDOXIN_2"/>
    <property type="match status" value="1"/>
</dbReference>
<dbReference type="InterPro" id="IPR039556">
    <property type="entry name" value="ICL/PEPM"/>
</dbReference>
<dbReference type="SUPFAM" id="SSF52540">
    <property type="entry name" value="P-loop containing nucleoside triphosphate hydrolases"/>
    <property type="match status" value="1"/>
</dbReference>
<dbReference type="InterPro" id="IPR036465">
    <property type="entry name" value="vWFA_dom_sf"/>
</dbReference>
<dbReference type="InterPro" id="IPR000640">
    <property type="entry name" value="EFG_V-like"/>
</dbReference>
<dbReference type="CDD" id="cd00051">
    <property type="entry name" value="EFh"/>
    <property type="match status" value="1"/>
</dbReference>
<dbReference type="NCBIfam" id="TIGR00231">
    <property type="entry name" value="small_GTP"/>
    <property type="match status" value="1"/>
</dbReference>
<evidence type="ECO:0000256" key="2">
    <source>
        <dbReference type="ARBA" id="ARBA00005870"/>
    </source>
</evidence>
<dbReference type="Gene3D" id="3.40.30.10">
    <property type="entry name" value="Glutaredoxin"/>
    <property type="match status" value="2"/>
</dbReference>
<protein>
    <recommendedName>
        <fullName evidence="9">Elongation factor G, mitochondrial</fullName>
        <shortName evidence="9">EF-Gmt</shortName>
    </recommendedName>
    <alternativeName>
        <fullName evidence="9">Elongation factor G 1, mitochondrial</fullName>
        <shortName evidence="9">mEF-G 1</shortName>
    </alternativeName>
    <alternativeName>
        <fullName evidence="9">Elongation factor G1</fullName>
    </alternativeName>
</protein>
<dbReference type="NCBIfam" id="NF009381">
    <property type="entry name" value="PRK12740.1-5"/>
    <property type="match status" value="1"/>
</dbReference>
<feature type="domain" description="EF-hand" evidence="11">
    <location>
        <begin position="83"/>
        <end position="118"/>
    </location>
</feature>
<dbReference type="PROSITE" id="PS50222">
    <property type="entry name" value="EF_HAND_2"/>
    <property type="match status" value="3"/>
</dbReference>
<evidence type="ECO:0000256" key="1">
    <source>
        <dbReference type="ARBA" id="ARBA00005253"/>
    </source>
</evidence>
<evidence type="ECO:0000256" key="5">
    <source>
        <dbReference type="ARBA" id="ARBA00022768"/>
    </source>
</evidence>
<dbReference type="InterPro" id="IPR011992">
    <property type="entry name" value="EF-hand-dom_pair"/>
</dbReference>
<proteinExistence type="inferred from homology"/>
<comment type="caution">
    <text evidence="15">The sequence shown here is derived from an EMBL/GenBank/DDBJ whole genome shotgun (WGS) entry which is preliminary data.</text>
</comment>
<dbReference type="SMART" id="SM00054">
    <property type="entry name" value="EFh"/>
    <property type="match status" value="3"/>
</dbReference>
<dbReference type="SUPFAM" id="SSF51621">
    <property type="entry name" value="Phosphoenolpyruvate/pyruvate domain"/>
    <property type="match status" value="1"/>
</dbReference>
<dbReference type="Pfam" id="PF00085">
    <property type="entry name" value="Thioredoxin"/>
    <property type="match status" value="1"/>
</dbReference>